<dbReference type="PROSITE" id="PS00107">
    <property type="entry name" value="PROTEIN_KINASE_ATP"/>
    <property type="match status" value="1"/>
</dbReference>
<dbReference type="Proteomes" id="UP000515160">
    <property type="component" value="Chromosome 2R"/>
</dbReference>
<dbReference type="InterPro" id="IPR000719">
    <property type="entry name" value="Prot_kinase_dom"/>
</dbReference>
<reference evidence="10" key="1">
    <citation type="submission" date="2025-08" db="UniProtKB">
        <authorList>
            <consortium name="RefSeq"/>
        </authorList>
    </citation>
    <scope>IDENTIFICATION</scope>
    <source>
        <strain evidence="10">15112-1751.03</strain>
        <tissue evidence="10">Whole Adult</tissue>
    </source>
</reference>
<evidence type="ECO:0000256" key="2">
    <source>
        <dbReference type="ARBA" id="ARBA00022527"/>
    </source>
</evidence>
<dbReference type="RefSeq" id="XP_051863985.1">
    <property type="nucleotide sequence ID" value="XM_052008025.1"/>
</dbReference>
<dbReference type="PROSITE" id="PS50011">
    <property type="entry name" value="PROTEIN_KINASE_DOM"/>
    <property type="match status" value="3"/>
</dbReference>
<evidence type="ECO:0000256" key="6">
    <source>
        <dbReference type="ARBA" id="ARBA00022840"/>
    </source>
</evidence>
<dbReference type="GO" id="GO:0004709">
    <property type="term" value="F:MAP kinase kinase kinase activity"/>
    <property type="evidence" value="ECO:0007669"/>
    <property type="project" value="TreeGrafter"/>
</dbReference>
<dbReference type="GeneID" id="117575442"/>
<dbReference type="PANTHER" id="PTHR46716:SF1">
    <property type="entry name" value="MITOGEN-ACTIVATED PROTEIN KINASE KINASE KINASE 7"/>
    <property type="match status" value="1"/>
</dbReference>
<evidence type="ECO:0000256" key="4">
    <source>
        <dbReference type="ARBA" id="ARBA00022741"/>
    </source>
</evidence>
<keyword evidence="2" id="KW-0723">Serine/threonine-protein kinase</keyword>
<dbReference type="AlphaFoldDB" id="A0A9C6T329"/>
<feature type="domain" description="Protein kinase" evidence="8">
    <location>
        <begin position="279"/>
        <end position="550"/>
    </location>
</feature>
<evidence type="ECO:0000256" key="1">
    <source>
        <dbReference type="ARBA" id="ARBA00006529"/>
    </source>
</evidence>
<comment type="similarity">
    <text evidence="1">Belongs to the protein kinase superfamily. STE Ser/Thr protein kinase family. MAP kinase kinase kinase subfamily.</text>
</comment>
<dbReference type="PANTHER" id="PTHR46716">
    <property type="entry name" value="MITOGEN-ACTIVATED PROTEIN KINASE KINASE KINASE 7"/>
    <property type="match status" value="1"/>
</dbReference>
<keyword evidence="3" id="KW-0808">Transferase</keyword>
<keyword evidence="5" id="KW-0418">Kinase</keyword>
<evidence type="ECO:0000313" key="10">
    <source>
        <dbReference type="RefSeq" id="XP_051863985.1"/>
    </source>
</evidence>
<keyword evidence="4 7" id="KW-0547">Nucleotide-binding</keyword>
<dbReference type="SUPFAM" id="SSF56112">
    <property type="entry name" value="Protein kinase-like (PK-like)"/>
    <property type="match status" value="3"/>
</dbReference>
<dbReference type="GO" id="GO:0006950">
    <property type="term" value="P:response to stress"/>
    <property type="evidence" value="ECO:0007669"/>
    <property type="project" value="UniProtKB-ARBA"/>
</dbReference>
<keyword evidence="9" id="KW-1185">Reference proteome</keyword>
<dbReference type="SMART" id="SM00220">
    <property type="entry name" value="S_TKc"/>
    <property type="match status" value="3"/>
</dbReference>
<dbReference type="GO" id="GO:0019899">
    <property type="term" value="F:enzyme binding"/>
    <property type="evidence" value="ECO:0007669"/>
    <property type="project" value="UniProtKB-ARBA"/>
</dbReference>
<dbReference type="GO" id="GO:0005524">
    <property type="term" value="F:ATP binding"/>
    <property type="evidence" value="ECO:0007669"/>
    <property type="project" value="UniProtKB-UniRule"/>
</dbReference>
<name>A0A9C6T329_DROAB</name>
<accession>A0A9C6T329</accession>
<evidence type="ECO:0000256" key="7">
    <source>
        <dbReference type="PROSITE-ProRule" id="PRU10141"/>
    </source>
</evidence>
<keyword evidence="6 7" id="KW-0067">ATP-binding</keyword>
<dbReference type="Pfam" id="PF00069">
    <property type="entry name" value="Pkinase"/>
    <property type="match status" value="1"/>
</dbReference>
<evidence type="ECO:0000313" key="9">
    <source>
        <dbReference type="Proteomes" id="UP000515160"/>
    </source>
</evidence>
<dbReference type="InterPro" id="IPR001245">
    <property type="entry name" value="Ser-Thr/Tyr_kinase_cat_dom"/>
</dbReference>
<evidence type="ECO:0000259" key="8">
    <source>
        <dbReference type="PROSITE" id="PS50011"/>
    </source>
</evidence>
<dbReference type="InterPro" id="IPR008271">
    <property type="entry name" value="Ser/Thr_kinase_AS"/>
</dbReference>
<dbReference type="GO" id="GO:0043123">
    <property type="term" value="P:positive regulation of canonical NF-kappaB signal transduction"/>
    <property type="evidence" value="ECO:0007669"/>
    <property type="project" value="TreeGrafter"/>
</dbReference>
<dbReference type="InterPro" id="IPR011009">
    <property type="entry name" value="Kinase-like_dom_sf"/>
</dbReference>
<organism evidence="9 10">
    <name type="scientific">Drosophila albomicans</name>
    <name type="common">Fruit fly</name>
    <dbReference type="NCBI Taxonomy" id="7291"/>
    <lineage>
        <taxon>Eukaryota</taxon>
        <taxon>Metazoa</taxon>
        <taxon>Ecdysozoa</taxon>
        <taxon>Arthropoda</taxon>
        <taxon>Hexapoda</taxon>
        <taxon>Insecta</taxon>
        <taxon>Pterygota</taxon>
        <taxon>Neoptera</taxon>
        <taxon>Endopterygota</taxon>
        <taxon>Diptera</taxon>
        <taxon>Brachycera</taxon>
        <taxon>Muscomorpha</taxon>
        <taxon>Ephydroidea</taxon>
        <taxon>Drosophilidae</taxon>
        <taxon>Drosophila</taxon>
    </lineage>
</organism>
<dbReference type="Gene3D" id="1.10.510.10">
    <property type="entry name" value="Transferase(Phosphotransferase) domain 1"/>
    <property type="match status" value="3"/>
</dbReference>
<evidence type="ECO:0000256" key="5">
    <source>
        <dbReference type="ARBA" id="ARBA00022777"/>
    </source>
</evidence>
<dbReference type="Pfam" id="PF07714">
    <property type="entry name" value="PK_Tyr_Ser-Thr"/>
    <property type="match status" value="2"/>
</dbReference>
<protein>
    <submittedName>
        <fullName evidence="10">Dual specificity protein kinase pyk3-like isoform X3</fullName>
    </submittedName>
</protein>
<dbReference type="OrthoDB" id="7861233at2759"/>
<evidence type="ECO:0000256" key="3">
    <source>
        <dbReference type="ARBA" id="ARBA00022679"/>
    </source>
</evidence>
<gene>
    <name evidence="10" type="primary">LOC117575442</name>
</gene>
<proteinExistence type="inferred from homology"/>
<sequence length="830" mass="98283">MDKIVISVSSNEIQICERIGYGSYGVVHKALWQTELEVITIALKIIEDKSQDSETEKIRFEKNILREIENLQKCTHPNIITLYGVSKYSDNICLLFEYADCGSLYKFLHRTKREVSMDERIDWMLQCAKGIEYLHKQSIVHRDLKTQNLLLFNGYRTLKICDFGTVKELVTINTEVIGTVCYMAPEVCNFNGKYTEKCDVFSFAIIFWEVMSRKKPFYEFNNLHALAIQKKIIEDKRPNLNDIIYKNCDWVKPIIKKCWDHDPKKRATMKELCDFLPNYDIYIFFNEIQFGNVMQLRGYIDFFTANWKNKKIVVHKIKDYFEEDEKSFFKEIRNLKRLNHPNIITLYGASKHPDNRLCVFSEFADCDSLYDCIHDDDIKISYYQILRWMLQCAKALKYLHSKKIVHRSLSSRNLLLFDKYRVLKISNIFQVKKFRIVRDPYLAPEYWATNQKCTKKCNIFSFAIIFLEVMTRKKPFELYRLMEIFSVAHSLNNDDLLDLIHMEINESDRIMQIIKKCLNRNPENRPTMKRIVSFLGCDYRLCINVDHADLGFTTFTDSTCETLCTALWRRSESNGLVKHDFDTDLITTKVALKEIDCNKKMIWEIIREVPKILGLAHKNIATLFGVSLNDSNNICMVVEYAKCRTLYHLLHCRKYKRILFREKLNWMQQCAKGLEYLHGKNIIHRSLTTRSLLLFDNCRKLKIADFGKMNEVEIIRTDFMCCYLAPEVCMEKKNFTENSDVFSFGIIFWEVIQREKPFSDRDLHDISEHIKRGIRPDIYNLIKDDYSGIVPIMECCWRQSSTDRPTMSEVRRDLNYSIKRYDRQSNCCIS</sequence>
<dbReference type="GO" id="GO:0006955">
    <property type="term" value="P:immune response"/>
    <property type="evidence" value="ECO:0007669"/>
    <property type="project" value="TreeGrafter"/>
</dbReference>
<dbReference type="InterPro" id="IPR017441">
    <property type="entry name" value="Protein_kinase_ATP_BS"/>
</dbReference>
<dbReference type="Gene3D" id="3.30.200.20">
    <property type="entry name" value="Phosphorylase Kinase, domain 1"/>
    <property type="match status" value="1"/>
</dbReference>
<feature type="domain" description="Protein kinase" evidence="8">
    <location>
        <begin position="539"/>
        <end position="818"/>
    </location>
</feature>
<feature type="binding site" evidence="7">
    <location>
        <position position="44"/>
    </location>
    <ligand>
        <name>ATP</name>
        <dbReference type="ChEBI" id="CHEBI:30616"/>
    </ligand>
</feature>
<dbReference type="PROSITE" id="PS00108">
    <property type="entry name" value="PROTEIN_KINASE_ST"/>
    <property type="match status" value="1"/>
</dbReference>
<dbReference type="GO" id="GO:0007254">
    <property type="term" value="P:JNK cascade"/>
    <property type="evidence" value="ECO:0007669"/>
    <property type="project" value="TreeGrafter"/>
</dbReference>
<feature type="domain" description="Protein kinase" evidence="8">
    <location>
        <begin position="13"/>
        <end position="285"/>
    </location>
</feature>